<reference evidence="1 2" key="1">
    <citation type="submission" date="2019-04" db="EMBL/GenBank/DDBJ databases">
        <title>Bacillus caeni sp. nov., a bacterium isolated from mangrove sediment.</title>
        <authorList>
            <person name="Huang H."/>
            <person name="Mo K."/>
            <person name="Hu Y."/>
        </authorList>
    </citation>
    <scope>NUCLEOTIDE SEQUENCE [LARGE SCALE GENOMIC DNA]</scope>
    <source>
        <strain evidence="1 2">HB172195</strain>
    </source>
</reference>
<keyword evidence="2" id="KW-1185">Reference proteome</keyword>
<dbReference type="Proteomes" id="UP000308230">
    <property type="component" value="Unassembled WGS sequence"/>
</dbReference>
<proteinExistence type="predicted"/>
<dbReference type="OrthoDB" id="2474248at2"/>
<gene>
    <name evidence="1" type="ORF">FCL54_12240</name>
</gene>
<dbReference type="InterPro" id="IPR025942">
    <property type="entry name" value="SpoVIF"/>
</dbReference>
<evidence type="ECO:0000313" key="2">
    <source>
        <dbReference type="Proteomes" id="UP000308230"/>
    </source>
</evidence>
<accession>A0A5R9F9Q1</accession>
<evidence type="ECO:0000313" key="1">
    <source>
        <dbReference type="EMBL" id="TLS37284.1"/>
    </source>
</evidence>
<organism evidence="1 2">
    <name type="scientific">Exobacillus caeni</name>
    <dbReference type="NCBI Taxonomy" id="2574798"/>
    <lineage>
        <taxon>Bacteria</taxon>
        <taxon>Bacillati</taxon>
        <taxon>Bacillota</taxon>
        <taxon>Bacilli</taxon>
        <taxon>Bacillales</taxon>
        <taxon>Guptibacillaceae</taxon>
        <taxon>Exobacillus</taxon>
    </lineage>
</organism>
<dbReference type="AlphaFoldDB" id="A0A5R9F9Q1"/>
<comment type="caution">
    <text evidence="1">The sequence shown here is derived from an EMBL/GenBank/DDBJ whole genome shotgun (WGS) entry which is preliminary data.</text>
</comment>
<dbReference type="Pfam" id="PF14069">
    <property type="entry name" value="SpoVIF"/>
    <property type="match status" value="1"/>
</dbReference>
<dbReference type="EMBL" id="SWLG01000007">
    <property type="protein sequence ID" value="TLS37284.1"/>
    <property type="molecule type" value="Genomic_DNA"/>
</dbReference>
<protein>
    <submittedName>
        <fullName evidence="1">Stage VI sporulation protein F</fullName>
    </submittedName>
</protein>
<dbReference type="RefSeq" id="WP_138126817.1">
    <property type="nucleotide sequence ID" value="NZ_SWLG01000007.1"/>
</dbReference>
<name>A0A5R9F9Q1_9BACL</name>
<sequence>MDNSIFGMIEQKTGVKKEDIFKLANSFSNANFQDEKTVRRVIKQVAQTAGKRVPKEIEDKLVNAIINKNIPTNLTQLKNNMK</sequence>